<evidence type="ECO:0000259" key="1">
    <source>
        <dbReference type="PROSITE" id="PS51819"/>
    </source>
</evidence>
<name>S3CQ58_GLAL2</name>
<sequence length="125" mass="14165">MNLNQITLPSTSIPTSIIFYRTLGLQLIVHTSDDYARFIAGTSTFSLHRVDAVTNGAWVYFEVADVDKTVAELEAKGITITERPEDKSWLWREARVSDPDGNVVIIYHAGEMRENPPWRLEDGKK</sequence>
<dbReference type="Gene3D" id="3.10.180.10">
    <property type="entry name" value="2,3-Dihydroxybiphenyl 1,2-Dioxygenase, domain 1"/>
    <property type="match status" value="1"/>
</dbReference>
<dbReference type="AlphaFoldDB" id="S3CQ58"/>
<proteinExistence type="predicted"/>
<evidence type="ECO:0000313" key="3">
    <source>
        <dbReference type="Proteomes" id="UP000016922"/>
    </source>
</evidence>
<organism evidence="2 3">
    <name type="scientific">Glarea lozoyensis (strain ATCC 20868 / MF5171)</name>
    <dbReference type="NCBI Taxonomy" id="1116229"/>
    <lineage>
        <taxon>Eukaryota</taxon>
        <taxon>Fungi</taxon>
        <taxon>Dikarya</taxon>
        <taxon>Ascomycota</taxon>
        <taxon>Pezizomycotina</taxon>
        <taxon>Leotiomycetes</taxon>
        <taxon>Helotiales</taxon>
        <taxon>Helotiaceae</taxon>
        <taxon>Glarea</taxon>
    </lineage>
</organism>
<dbReference type="KEGG" id="glz:GLAREA_09743"/>
<protein>
    <submittedName>
        <fullName evidence="2">Glyoxalase/Bleomycin resistance protein/Dihydroxybiphenyl dioxygenase</fullName>
    </submittedName>
</protein>
<dbReference type="InterPro" id="IPR004360">
    <property type="entry name" value="Glyas_Fos-R_dOase_dom"/>
</dbReference>
<evidence type="ECO:0000313" key="2">
    <source>
        <dbReference type="EMBL" id="EPE28622.1"/>
    </source>
</evidence>
<gene>
    <name evidence="2" type="ORF">GLAREA_09743</name>
</gene>
<keyword evidence="2" id="KW-0560">Oxidoreductase</keyword>
<dbReference type="OrthoDB" id="58795at2759"/>
<feature type="domain" description="VOC" evidence="1">
    <location>
        <begin position="2"/>
        <end position="109"/>
    </location>
</feature>
<dbReference type="EMBL" id="KE145368">
    <property type="protein sequence ID" value="EPE28622.1"/>
    <property type="molecule type" value="Genomic_DNA"/>
</dbReference>
<accession>S3CQ58</accession>
<dbReference type="GO" id="GO:0051213">
    <property type="term" value="F:dioxygenase activity"/>
    <property type="evidence" value="ECO:0007669"/>
    <property type="project" value="UniProtKB-KW"/>
</dbReference>
<dbReference type="InterPro" id="IPR037523">
    <property type="entry name" value="VOC_core"/>
</dbReference>
<dbReference type="PROSITE" id="PS51819">
    <property type="entry name" value="VOC"/>
    <property type="match status" value="1"/>
</dbReference>
<dbReference type="HOGENOM" id="CLU_046006_10_4_1"/>
<dbReference type="GeneID" id="19468790"/>
<dbReference type="InterPro" id="IPR029068">
    <property type="entry name" value="Glyas_Bleomycin-R_OHBP_Dase"/>
</dbReference>
<dbReference type="RefSeq" id="XP_008084530.1">
    <property type="nucleotide sequence ID" value="XM_008086339.1"/>
</dbReference>
<dbReference type="SUPFAM" id="SSF54593">
    <property type="entry name" value="Glyoxalase/Bleomycin resistance protein/Dihydroxybiphenyl dioxygenase"/>
    <property type="match status" value="1"/>
</dbReference>
<keyword evidence="3" id="KW-1185">Reference proteome</keyword>
<dbReference type="Pfam" id="PF00903">
    <property type="entry name" value="Glyoxalase"/>
    <property type="match status" value="1"/>
</dbReference>
<dbReference type="Proteomes" id="UP000016922">
    <property type="component" value="Unassembled WGS sequence"/>
</dbReference>
<keyword evidence="2" id="KW-0223">Dioxygenase</keyword>
<reference evidence="2 3" key="1">
    <citation type="journal article" date="2013" name="BMC Genomics">
        <title>Genomics-driven discovery of the pneumocandin biosynthetic gene cluster in the fungus Glarea lozoyensis.</title>
        <authorList>
            <person name="Chen L."/>
            <person name="Yue Q."/>
            <person name="Zhang X."/>
            <person name="Xiang M."/>
            <person name="Wang C."/>
            <person name="Li S."/>
            <person name="Che Y."/>
            <person name="Ortiz-Lopez F.J."/>
            <person name="Bills G.F."/>
            <person name="Liu X."/>
            <person name="An Z."/>
        </authorList>
    </citation>
    <scope>NUCLEOTIDE SEQUENCE [LARGE SCALE GENOMIC DNA]</scope>
    <source>
        <strain evidence="3">ATCC 20868 / MF5171</strain>
    </source>
</reference>